<accession>A0A9N7Z9B9</accession>
<dbReference type="Proteomes" id="UP001153269">
    <property type="component" value="Unassembled WGS sequence"/>
</dbReference>
<sequence length="158" mass="17537">MRRPPCVSEFLDFSPPTVTVGGESKSPKLCQKHGDKLEREERNNLTIVPERRGEAAGKRERCNSLSAAVHLWCDGGMRREERSGVGRGGENREHKTHSLLSPRLKIIDRNTFMNSCSLLPQLGRSIGGRRRPGATGSEFSWILSEGSTPQVHTCQTQA</sequence>
<dbReference type="EMBL" id="CADEAL010004218">
    <property type="protein sequence ID" value="CAB1454607.1"/>
    <property type="molecule type" value="Genomic_DNA"/>
</dbReference>
<organism evidence="1 2">
    <name type="scientific">Pleuronectes platessa</name>
    <name type="common">European plaice</name>
    <dbReference type="NCBI Taxonomy" id="8262"/>
    <lineage>
        <taxon>Eukaryota</taxon>
        <taxon>Metazoa</taxon>
        <taxon>Chordata</taxon>
        <taxon>Craniata</taxon>
        <taxon>Vertebrata</taxon>
        <taxon>Euteleostomi</taxon>
        <taxon>Actinopterygii</taxon>
        <taxon>Neopterygii</taxon>
        <taxon>Teleostei</taxon>
        <taxon>Neoteleostei</taxon>
        <taxon>Acanthomorphata</taxon>
        <taxon>Carangaria</taxon>
        <taxon>Pleuronectiformes</taxon>
        <taxon>Pleuronectoidei</taxon>
        <taxon>Pleuronectidae</taxon>
        <taxon>Pleuronectes</taxon>
    </lineage>
</organism>
<gene>
    <name evidence="1" type="ORF">PLEPLA_LOCUS42373</name>
</gene>
<comment type="caution">
    <text evidence="1">The sequence shown here is derived from an EMBL/GenBank/DDBJ whole genome shotgun (WGS) entry which is preliminary data.</text>
</comment>
<keyword evidence="2" id="KW-1185">Reference proteome</keyword>
<name>A0A9N7Z9B9_PLEPL</name>
<evidence type="ECO:0000313" key="1">
    <source>
        <dbReference type="EMBL" id="CAB1454607.1"/>
    </source>
</evidence>
<evidence type="ECO:0000313" key="2">
    <source>
        <dbReference type="Proteomes" id="UP001153269"/>
    </source>
</evidence>
<proteinExistence type="predicted"/>
<reference evidence="1" key="1">
    <citation type="submission" date="2020-03" db="EMBL/GenBank/DDBJ databases">
        <authorList>
            <person name="Weist P."/>
        </authorList>
    </citation>
    <scope>NUCLEOTIDE SEQUENCE</scope>
</reference>
<dbReference type="AlphaFoldDB" id="A0A9N7Z9B9"/>
<protein>
    <submittedName>
        <fullName evidence="1">Uncharacterized protein</fullName>
    </submittedName>
</protein>